<protein>
    <submittedName>
        <fullName evidence="1">Uncharacterized protein</fullName>
    </submittedName>
</protein>
<dbReference type="HOGENOM" id="CLU_3235253_0_0_9"/>
<dbReference type="AlphaFoldDB" id="Q02Z43"/>
<name>Q02Z43_LACLS</name>
<gene>
    <name evidence="1" type="ordered locus">LACR_1251</name>
</gene>
<reference evidence="1 2" key="1">
    <citation type="journal article" date="2006" name="Proc. Natl. Acad. Sci. U.S.A.">
        <title>Comparative genomics of the lactic acid bacteria.</title>
        <authorList>
            <person name="Makarova K."/>
            <person name="Slesarev A."/>
            <person name="Wolf Y."/>
            <person name="Sorokin A."/>
            <person name="Mirkin B."/>
            <person name="Koonin E."/>
            <person name="Pavlov A."/>
            <person name="Pavlova N."/>
            <person name="Karamychev V."/>
            <person name="Polouchine N."/>
            <person name="Shakhova V."/>
            <person name="Grigoriev I."/>
            <person name="Lou Y."/>
            <person name="Rohksar D."/>
            <person name="Lucas S."/>
            <person name="Huang K."/>
            <person name="Goodstein D.M."/>
            <person name="Hawkins T."/>
            <person name="Plengvidhya V."/>
            <person name="Welker D."/>
            <person name="Hughes J."/>
            <person name="Goh Y."/>
            <person name="Benson A."/>
            <person name="Baldwin K."/>
            <person name="Lee J.H."/>
            <person name="Diaz-Muniz I."/>
            <person name="Dosti B."/>
            <person name="Smeianov V."/>
            <person name="Wechter W."/>
            <person name="Barabote R."/>
            <person name="Lorca G."/>
            <person name="Altermann E."/>
            <person name="Barrangou R."/>
            <person name="Ganesan B."/>
            <person name="Xie Y."/>
            <person name="Rawsthorne H."/>
            <person name="Tamir D."/>
            <person name="Parker C."/>
            <person name="Breidt F."/>
            <person name="Broadbent J."/>
            <person name="Hutkins R."/>
            <person name="O'Sullivan D."/>
            <person name="Steele J."/>
            <person name="Unlu G."/>
            <person name="Saier M."/>
            <person name="Klaenhammer T."/>
            <person name="Richardson P."/>
            <person name="Kozyavkin S."/>
            <person name="Weimer B."/>
            <person name="Mills D."/>
        </authorList>
    </citation>
    <scope>NUCLEOTIDE SEQUENCE [LARGE SCALE GENOMIC DNA]</scope>
    <source>
        <strain evidence="1 2">SK11</strain>
    </source>
</reference>
<dbReference type="KEGG" id="llc:LACR_1251"/>
<proteinExistence type="predicted"/>
<evidence type="ECO:0000313" key="1">
    <source>
        <dbReference type="EMBL" id="ABJ72779.1"/>
    </source>
</evidence>
<sequence>MNYLKIKNNIFLPSDLLSLGSFFIRTDANKFVIMNQIVIKELS</sequence>
<dbReference type="EMBL" id="CP000425">
    <property type="protein sequence ID" value="ABJ72779.1"/>
    <property type="molecule type" value="Genomic_DNA"/>
</dbReference>
<organism evidence="1 2">
    <name type="scientific">Lactococcus lactis subsp. cremoris (strain SK11)</name>
    <dbReference type="NCBI Taxonomy" id="272622"/>
    <lineage>
        <taxon>Bacteria</taxon>
        <taxon>Bacillati</taxon>
        <taxon>Bacillota</taxon>
        <taxon>Bacilli</taxon>
        <taxon>Lactobacillales</taxon>
        <taxon>Streptococcaceae</taxon>
        <taxon>Lactococcus</taxon>
        <taxon>Lactococcus cremoris subsp. cremoris</taxon>
    </lineage>
</organism>
<dbReference type="Proteomes" id="UP000000240">
    <property type="component" value="Chromosome"/>
</dbReference>
<accession>Q02Z43</accession>
<evidence type="ECO:0000313" key="2">
    <source>
        <dbReference type="Proteomes" id="UP000000240"/>
    </source>
</evidence>